<accession>A0A423T5J8</accession>
<comment type="caution">
    <text evidence="1">The sequence shown here is derived from an EMBL/GenBank/DDBJ whole genome shotgun (WGS) entry which is preliminary data.</text>
</comment>
<evidence type="ECO:0000313" key="2">
    <source>
        <dbReference type="Proteomes" id="UP000283509"/>
    </source>
</evidence>
<gene>
    <name evidence="1" type="ORF">C7M84_009969</name>
</gene>
<organism evidence="1 2">
    <name type="scientific">Penaeus vannamei</name>
    <name type="common">Whiteleg shrimp</name>
    <name type="synonym">Litopenaeus vannamei</name>
    <dbReference type="NCBI Taxonomy" id="6689"/>
    <lineage>
        <taxon>Eukaryota</taxon>
        <taxon>Metazoa</taxon>
        <taxon>Ecdysozoa</taxon>
        <taxon>Arthropoda</taxon>
        <taxon>Crustacea</taxon>
        <taxon>Multicrustacea</taxon>
        <taxon>Malacostraca</taxon>
        <taxon>Eumalacostraca</taxon>
        <taxon>Eucarida</taxon>
        <taxon>Decapoda</taxon>
        <taxon>Dendrobranchiata</taxon>
        <taxon>Penaeoidea</taxon>
        <taxon>Penaeidae</taxon>
        <taxon>Penaeus</taxon>
    </lineage>
</organism>
<reference evidence="1 2" key="2">
    <citation type="submission" date="2019-01" db="EMBL/GenBank/DDBJ databases">
        <title>The decoding of complex shrimp genome reveals the adaptation for benthos swimmer, frequently molting mechanism and breeding impact on genome.</title>
        <authorList>
            <person name="Sun Y."/>
            <person name="Gao Y."/>
            <person name="Yu Y."/>
        </authorList>
    </citation>
    <scope>NUCLEOTIDE SEQUENCE [LARGE SCALE GENOMIC DNA]</scope>
    <source>
        <tissue evidence="1">Muscle</tissue>
    </source>
</reference>
<dbReference type="AlphaFoldDB" id="A0A423T5J8"/>
<protein>
    <submittedName>
        <fullName evidence="1">Uncharacterized protein</fullName>
    </submittedName>
</protein>
<name>A0A423T5J8_PENVA</name>
<evidence type="ECO:0000313" key="1">
    <source>
        <dbReference type="EMBL" id="ROT71701.1"/>
    </source>
</evidence>
<dbReference type="OrthoDB" id="6360809at2759"/>
<dbReference type="Proteomes" id="UP000283509">
    <property type="component" value="Unassembled WGS sequence"/>
</dbReference>
<keyword evidence="2" id="KW-1185">Reference proteome</keyword>
<reference evidence="1 2" key="1">
    <citation type="submission" date="2018-04" db="EMBL/GenBank/DDBJ databases">
        <authorList>
            <person name="Zhang X."/>
            <person name="Yuan J."/>
            <person name="Li F."/>
            <person name="Xiang J."/>
        </authorList>
    </citation>
    <scope>NUCLEOTIDE SEQUENCE [LARGE SCALE GENOMIC DNA]</scope>
    <source>
        <tissue evidence="1">Muscle</tissue>
    </source>
</reference>
<sequence>MSVGHLCKTCGEGRVRPFQFSVDQAVVRCDNADCDSYLEVPPWDCVIRQTITPYKKRQSVFSGPGVAVVVAPYQTSEAQWKVLGSPVTLGQIDHTIFCLGKTNVANQSPLMPAIPQRLRRNIGTQAALKRFSTSCVTLTWNLHCQRQGMKPHLYHLREIAGTWML</sequence>
<proteinExistence type="predicted"/>
<dbReference type="EMBL" id="QCYY01002261">
    <property type="protein sequence ID" value="ROT71701.1"/>
    <property type="molecule type" value="Genomic_DNA"/>
</dbReference>